<dbReference type="CDD" id="cd10017">
    <property type="entry name" value="B3_DNA"/>
    <property type="match status" value="3"/>
</dbReference>
<dbReference type="Proteomes" id="UP000245207">
    <property type="component" value="Unassembled WGS sequence"/>
</dbReference>
<evidence type="ECO:0000256" key="2">
    <source>
        <dbReference type="ARBA" id="ARBA00023015"/>
    </source>
</evidence>
<evidence type="ECO:0000256" key="4">
    <source>
        <dbReference type="ARBA" id="ARBA00023163"/>
    </source>
</evidence>
<dbReference type="PANTHER" id="PTHR31391:SF106">
    <property type="entry name" value="B3 DOMAIN-CONTAINING PROTEIN OS01G0723500"/>
    <property type="match status" value="1"/>
</dbReference>
<sequence length="518" mass="57707">MLIVLVSLFSCSLCDYRGFLLQKIPSKFSKHLEGKTCGMVSLMGPSGNTWHANLSQQNDGLYIVDGWAAFVRDHFLEKGDSLVFKYDGNLHFTVQIFDQSSCEKETAFSAECNQDLSIFDQHFGKKREREYASLLTNIVDCVPKKARSSLAHEATNINGQCEVADLLNGSEHSGSGLKNSITHALPLSEVCPNEDEFGRMSASEAEKIAQSYSSNFPHFTKVMKGFNVSGSYTLNVPYQFAMAHLPNCKVKLVLYNLKGESWTINSVPTTKVQTSHTFCGGWLSFVRDNKINVRDVCIFELVEKCELRVNILRVRQEPLDNKDSDLNGSSNRTSHKISGRLTKKVKGSDDGSQSINGKSGKAKGLRVKRGSSMMGCMSIKSEPEERIAAESFISNFPYFVKVMKKFNVSGSSTLKVPYQFSMEHLPSCKTKILLKNLKGECWTVNSVTTIKVQTLHSFCGGWIAFVRDNGIQMGDICIFELIGRCEMRVHVSRFGKNVIDFEYQTGNGSSNELANESC</sequence>
<comment type="caution">
    <text evidence="9">The sequence shown here is derived from an EMBL/GenBank/DDBJ whole genome shotgun (WGS) entry which is preliminary data.</text>
</comment>
<dbReference type="AlphaFoldDB" id="A0A2U1MFU3"/>
<keyword evidence="10" id="KW-1185">Reference proteome</keyword>
<dbReference type="SUPFAM" id="SSF101936">
    <property type="entry name" value="DNA-binding pseudobarrel domain"/>
    <property type="match status" value="3"/>
</dbReference>
<dbReference type="GO" id="GO:0003677">
    <property type="term" value="F:DNA binding"/>
    <property type="evidence" value="ECO:0007669"/>
    <property type="project" value="UniProtKB-KW"/>
</dbReference>
<keyword evidence="4" id="KW-0804">Transcription</keyword>
<dbReference type="GO" id="GO:0005634">
    <property type="term" value="C:nucleus"/>
    <property type="evidence" value="ECO:0007669"/>
    <property type="project" value="UniProtKB-SubCell"/>
</dbReference>
<evidence type="ECO:0000256" key="1">
    <source>
        <dbReference type="ARBA" id="ARBA00004123"/>
    </source>
</evidence>
<organism evidence="9 10">
    <name type="scientific">Artemisia annua</name>
    <name type="common">Sweet wormwood</name>
    <dbReference type="NCBI Taxonomy" id="35608"/>
    <lineage>
        <taxon>Eukaryota</taxon>
        <taxon>Viridiplantae</taxon>
        <taxon>Streptophyta</taxon>
        <taxon>Embryophyta</taxon>
        <taxon>Tracheophyta</taxon>
        <taxon>Spermatophyta</taxon>
        <taxon>Magnoliopsida</taxon>
        <taxon>eudicotyledons</taxon>
        <taxon>Gunneridae</taxon>
        <taxon>Pentapetalae</taxon>
        <taxon>asterids</taxon>
        <taxon>campanulids</taxon>
        <taxon>Asterales</taxon>
        <taxon>Asteraceae</taxon>
        <taxon>Asteroideae</taxon>
        <taxon>Anthemideae</taxon>
        <taxon>Artemisiinae</taxon>
        <taxon>Artemisia</taxon>
    </lineage>
</organism>
<feature type="domain" description="TF-B3" evidence="8">
    <location>
        <begin position="219"/>
        <end position="315"/>
    </location>
</feature>
<dbReference type="SMART" id="SM01019">
    <property type="entry name" value="B3"/>
    <property type="match status" value="3"/>
</dbReference>
<keyword evidence="3" id="KW-0238">DNA-binding</keyword>
<dbReference type="STRING" id="35608.A0A2U1MFU3"/>
<feature type="compositionally biased region" description="Basic residues" evidence="6">
    <location>
        <begin position="333"/>
        <end position="345"/>
    </location>
</feature>
<dbReference type="Gene3D" id="2.40.330.10">
    <property type="entry name" value="DNA-binding pseudobarrel domain"/>
    <property type="match status" value="3"/>
</dbReference>
<evidence type="ECO:0000256" key="7">
    <source>
        <dbReference type="SAM" id="SignalP"/>
    </source>
</evidence>
<accession>A0A2U1MFU3</accession>
<evidence type="ECO:0000259" key="8">
    <source>
        <dbReference type="PROSITE" id="PS50863"/>
    </source>
</evidence>
<protein>
    <submittedName>
        <fullName evidence="9">B3 DNA binding domain-containing protein</fullName>
    </submittedName>
</protein>
<comment type="subcellular location">
    <subcellularLocation>
        <location evidence="1">Nucleus</location>
    </subcellularLocation>
</comment>
<dbReference type="OrthoDB" id="660291at2759"/>
<dbReference type="InterPro" id="IPR015300">
    <property type="entry name" value="DNA-bd_pseudobarrel_sf"/>
</dbReference>
<evidence type="ECO:0000256" key="5">
    <source>
        <dbReference type="ARBA" id="ARBA00023242"/>
    </source>
</evidence>
<feature type="chain" id="PRO_5015470006" evidence="7">
    <location>
        <begin position="17"/>
        <end position="518"/>
    </location>
</feature>
<keyword evidence="7" id="KW-0732">Signal</keyword>
<keyword evidence="2" id="KW-0805">Transcription regulation</keyword>
<dbReference type="PROSITE" id="PS50863">
    <property type="entry name" value="B3"/>
    <property type="match status" value="3"/>
</dbReference>
<dbReference type="PANTHER" id="PTHR31391">
    <property type="entry name" value="B3 DOMAIN-CONTAINING PROTEIN OS11G0197600-RELATED"/>
    <property type="match status" value="1"/>
</dbReference>
<dbReference type="InterPro" id="IPR044837">
    <property type="entry name" value="REM16-like"/>
</dbReference>
<dbReference type="Pfam" id="PF02362">
    <property type="entry name" value="B3"/>
    <property type="match status" value="3"/>
</dbReference>
<gene>
    <name evidence="9" type="ORF">CTI12_AA386410</name>
</gene>
<feature type="domain" description="TF-B3" evidence="8">
    <location>
        <begin position="399"/>
        <end position="495"/>
    </location>
</feature>
<keyword evidence="5" id="KW-0539">Nucleus</keyword>
<feature type="domain" description="TF-B3" evidence="8">
    <location>
        <begin position="24"/>
        <end position="100"/>
    </location>
</feature>
<dbReference type="EMBL" id="PKPP01005442">
    <property type="protein sequence ID" value="PWA60098.1"/>
    <property type="molecule type" value="Genomic_DNA"/>
</dbReference>
<evidence type="ECO:0000313" key="9">
    <source>
        <dbReference type="EMBL" id="PWA60098.1"/>
    </source>
</evidence>
<dbReference type="InterPro" id="IPR003340">
    <property type="entry name" value="B3_DNA-bd"/>
</dbReference>
<name>A0A2U1MFU3_ARTAN</name>
<reference evidence="9 10" key="1">
    <citation type="journal article" date="2018" name="Mol. Plant">
        <title>The genome of Artemisia annua provides insight into the evolution of Asteraceae family and artemisinin biosynthesis.</title>
        <authorList>
            <person name="Shen Q."/>
            <person name="Zhang L."/>
            <person name="Liao Z."/>
            <person name="Wang S."/>
            <person name="Yan T."/>
            <person name="Shi P."/>
            <person name="Liu M."/>
            <person name="Fu X."/>
            <person name="Pan Q."/>
            <person name="Wang Y."/>
            <person name="Lv Z."/>
            <person name="Lu X."/>
            <person name="Zhang F."/>
            <person name="Jiang W."/>
            <person name="Ma Y."/>
            <person name="Chen M."/>
            <person name="Hao X."/>
            <person name="Li L."/>
            <person name="Tang Y."/>
            <person name="Lv G."/>
            <person name="Zhou Y."/>
            <person name="Sun X."/>
            <person name="Brodelius P.E."/>
            <person name="Rose J.K.C."/>
            <person name="Tang K."/>
        </authorList>
    </citation>
    <scope>NUCLEOTIDE SEQUENCE [LARGE SCALE GENOMIC DNA]</scope>
    <source>
        <strain evidence="10">cv. Huhao1</strain>
        <tissue evidence="9">Leaf</tissue>
    </source>
</reference>
<feature type="region of interest" description="Disordered" evidence="6">
    <location>
        <begin position="320"/>
        <end position="364"/>
    </location>
</feature>
<evidence type="ECO:0000256" key="6">
    <source>
        <dbReference type="SAM" id="MobiDB-lite"/>
    </source>
</evidence>
<evidence type="ECO:0000313" key="10">
    <source>
        <dbReference type="Proteomes" id="UP000245207"/>
    </source>
</evidence>
<evidence type="ECO:0000256" key="3">
    <source>
        <dbReference type="ARBA" id="ARBA00023125"/>
    </source>
</evidence>
<proteinExistence type="predicted"/>
<feature type="signal peptide" evidence="7">
    <location>
        <begin position="1"/>
        <end position="16"/>
    </location>
</feature>